<comment type="subcellular location">
    <subcellularLocation>
        <location evidence="1">Cell membrane</location>
        <topology evidence="1">Peripheral membrane protein</topology>
    </subcellularLocation>
</comment>
<dbReference type="InterPro" id="IPR050763">
    <property type="entry name" value="ABC_transporter_ATP-binding"/>
</dbReference>
<gene>
    <name evidence="8" type="ORF">E4K62_08360</name>
</gene>
<keyword evidence="4" id="KW-0547">Nucleotide-binding</keyword>
<dbReference type="PANTHER" id="PTHR42711">
    <property type="entry name" value="ABC TRANSPORTER ATP-BINDING PROTEIN"/>
    <property type="match status" value="1"/>
</dbReference>
<keyword evidence="3" id="KW-0813">Transport</keyword>
<protein>
    <submittedName>
        <fullName evidence="8">ABC transporter ATP-binding protein</fullName>
    </submittedName>
</protein>
<proteinExistence type="inferred from homology"/>
<sequence length="209" mass="22433">MIELHEVTVSVGDVVLLAPVSASVGPGDVLVVRGRNGTGKSTLLRAMAGVRTPTSGTIRIGDDIVTERDRRFRRRVAAMIGLPPIAPDLTVSDHVLLVASTWLDDALAATELARGVLDELGLTPLTARFPHELSSGQTQLFALGLVLARPFDVLIIDEPEQRLDPEHIDMVIDALRIRRDNGATVVVATHNPRLADALADHTLWLGEAA</sequence>
<dbReference type="InterPro" id="IPR003593">
    <property type="entry name" value="AAA+_ATPase"/>
</dbReference>
<dbReference type="PANTHER" id="PTHR42711:SF5">
    <property type="entry name" value="ABC TRANSPORTER ATP-BINDING PROTEIN NATA"/>
    <property type="match status" value="1"/>
</dbReference>
<dbReference type="SMART" id="SM00382">
    <property type="entry name" value="AAA"/>
    <property type="match status" value="1"/>
</dbReference>
<dbReference type="PROSITE" id="PS50893">
    <property type="entry name" value="ABC_TRANSPORTER_2"/>
    <property type="match status" value="1"/>
</dbReference>
<dbReference type="GO" id="GO:0005524">
    <property type="term" value="F:ATP binding"/>
    <property type="evidence" value="ECO:0007669"/>
    <property type="project" value="UniProtKB-KW"/>
</dbReference>
<organism evidence="8 9">
    <name type="scientific">Microbacterium wangchenii</name>
    <dbReference type="NCBI Taxonomy" id="2541726"/>
    <lineage>
        <taxon>Bacteria</taxon>
        <taxon>Bacillati</taxon>
        <taxon>Actinomycetota</taxon>
        <taxon>Actinomycetes</taxon>
        <taxon>Micrococcales</taxon>
        <taxon>Microbacteriaceae</taxon>
        <taxon>Microbacterium</taxon>
    </lineage>
</organism>
<evidence type="ECO:0000256" key="6">
    <source>
        <dbReference type="ARBA" id="ARBA00023251"/>
    </source>
</evidence>
<reference evidence="8 9" key="1">
    <citation type="submission" date="2019-03" db="EMBL/GenBank/DDBJ databases">
        <authorList>
            <person name="Dong K."/>
        </authorList>
    </citation>
    <scope>NUCLEOTIDE SEQUENCE [LARGE SCALE GENOMIC DNA]</scope>
    <source>
        <strain evidence="9">dk512</strain>
    </source>
</reference>
<dbReference type="Gene3D" id="3.40.50.300">
    <property type="entry name" value="P-loop containing nucleotide triphosphate hydrolases"/>
    <property type="match status" value="1"/>
</dbReference>
<evidence type="ECO:0000256" key="5">
    <source>
        <dbReference type="ARBA" id="ARBA00022840"/>
    </source>
</evidence>
<keyword evidence="5 8" id="KW-0067">ATP-binding</keyword>
<name>A0ABX5SU76_9MICO</name>
<keyword evidence="6" id="KW-0046">Antibiotic resistance</keyword>
<evidence type="ECO:0000256" key="1">
    <source>
        <dbReference type="ARBA" id="ARBA00004202"/>
    </source>
</evidence>
<keyword evidence="9" id="KW-1185">Reference proteome</keyword>
<evidence type="ECO:0000256" key="3">
    <source>
        <dbReference type="ARBA" id="ARBA00022448"/>
    </source>
</evidence>
<dbReference type="Proteomes" id="UP000295748">
    <property type="component" value="Chromosome"/>
</dbReference>
<evidence type="ECO:0000256" key="2">
    <source>
        <dbReference type="ARBA" id="ARBA00005417"/>
    </source>
</evidence>
<dbReference type="EMBL" id="CP038266">
    <property type="protein sequence ID" value="QBR88702.1"/>
    <property type="molecule type" value="Genomic_DNA"/>
</dbReference>
<accession>A0ABX5SU76</accession>
<evidence type="ECO:0000313" key="8">
    <source>
        <dbReference type="EMBL" id="QBR88702.1"/>
    </source>
</evidence>
<evidence type="ECO:0000256" key="4">
    <source>
        <dbReference type="ARBA" id="ARBA00022741"/>
    </source>
</evidence>
<dbReference type="InterPro" id="IPR003439">
    <property type="entry name" value="ABC_transporter-like_ATP-bd"/>
</dbReference>
<evidence type="ECO:0000259" key="7">
    <source>
        <dbReference type="PROSITE" id="PS50893"/>
    </source>
</evidence>
<dbReference type="InterPro" id="IPR027417">
    <property type="entry name" value="P-loop_NTPase"/>
</dbReference>
<evidence type="ECO:0000313" key="9">
    <source>
        <dbReference type="Proteomes" id="UP000295748"/>
    </source>
</evidence>
<dbReference type="Pfam" id="PF00005">
    <property type="entry name" value="ABC_tran"/>
    <property type="match status" value="1"/>
</dbReference>
<feature type="domain" description="ABC transporter" evidence="7">
    <location>
        <begin position="2"/>
        <end position="209"/>
    </location>
</feature>
<dbReference type="RefSeq" id="WP_135066111.1">
    <property type="nucleotide sequence ID" value="NZ_CP038266.1"/>
</dbReference>
<dbReference type="SUPFAM" id="SSF52540">
    <property type="entry name" value="P-loop containing nucleoside triphosphate hydrolases"/>
    <property type="match status" value="1"/>
</dbReference>
<comment type="similarity">
    <text evidence="2">Belongs to the ABC transporter superfamily.</text>
</comment>